<evidence type="ECO:0000313" key="1">
    <source>
        <dbReference type="EMBL" id="ADE72319.1"/>
    </source>
</evidence>
<dbReference type="HOGENOM" id="CLU_3212509_0_0_9"/>
<geneLocation type="plasmid" evidence="1 2">
    <name>pBM400</name>
</geneLocation>
<proteinExistence type="predicted"/>
<keyword evidence="1" id="KW-0614">Plasmid</keyword>
<evidence type="ECO:0000313" key="2">
    <source>
        <dbReference type="Proteomes" id="UP000000935"/>
    </source>
</evidence>
<accession>D5E3E4</accession>
<dbReference type="AlphaFoldDB" id="D5E3E4"/>
<reference evidence="1 2" key="1">
    <citation type="journal article" date="2003" name="Appl. Environ. Microbiol.">
        <title>Sequencing and characterization of pBM400 from Bacillus megaterium QM B1551.</title>
        <authorList>
            <person name="Scholle M.D."/>
            <person name="White C.A."/>
            <person name="Kunnimalaiyaan M."/>
            <person name="Vary P.S."/>
        </authorList>
    </citation>
    <scope>NUCLEOTIDE SEQUENCE [LARGE SCALE GENOMIC DNA]</scope>
    <source>
        <strain evidence="2">ATCC 12872 / QMB1551</strain>
        <plasmid evidence="1">pBM400</plasmid>
    </source>
</reference>
<reference evidence="1 2" key="2">
    <citation type="journal article" date="2011" name="J. Bacteriol.">
        <title>Genome sequences of the biotechnologically important Bacillus megaterium strains QM B1551 and DSM319.</title>
        <authorList>
            <person name="Eppinger M."/>
            <person name="Bunk B."/>
            <person name="Johns M.A."/>
            <person name="Edirisinghe J.N."/>
            <person name="Kutumbaka K.K."/>
            <person name="Koenig S.S."/>
            <person name="Huot Creasy H."/>
            <person name="Rosovitz M.J."/>
            <person name="Riley D.R."/>
            <person name="Daugherty S."/>
            <person name="Martin M."/>
            <person name="Elbourne L.D."/>
            <person name="Paulsen I."/>
            <person name="Biedendieck R."/>
            <person name="Braun C."/>
            <person name="Grayburn S."/>
            <person name="Dhingra S."/>
            <person name="Lukyanchuk V."/>
            <person name="Ball B."/>
            <person name="Ul-Qamar R."/>
            <person name="Seibel J."/>
            <person name="Bremer E."/>
            <person name="Jahn D."/>
            <person name="Ravel J."/>
            <person name="Vary P.S."/>
        </authorList>
    </citation>
    <scope>NUCLEOTIDE SEQUENCE [LARGE SCALE GENOMIC DNA]</scope>
    <source>
        <strain evidence="2">ATCC 12872 / QMB1551</strain>
        <plasmid evidence="1">pBM400</plasmid>
    </source>
</reference>
<dbReference type="KEGG" id="bmq:BMQ_pBM40031"/>
<keyword evidence="2" id="KW-1185">Reference proteome</keyword>
<organism evidence="1 2">
    <name type="scientific">Priestia megaterium (strain ATCC 12872 / QMB1551)</name>
    <name type="common">Bacillus megaterium</name>
    <dbReference type="NCBI Taxonomy" id="545693"/>
    <lineage>
        <taxon>Bacteria</taxon>
        <taxon>Bacillati</taxon>
        <taxon>Bacillota</taxon>
        <taxon>Bacilli</taxon>
        <taxon>Bacillales</taxon>
        <taxon>Bacillaceae</taxon>
        <taxon>Priestia</taxon>
    </lineage>
</organism>
<protein>
    <submittedName>
        <fullName evidence="1">Uncharacterized protein</fullName>
    </submittedName>
</protein>
<dbReference type="EMBL" id="CP001987">
    <property type="protein sequence ID" value="ADE72319.1"/>
    <property type="molecule type" value="Genomic_DNA"/>
</dbReference>
<name>D5E3E4_PRIM1</name>
<sequence length="44" mass="4968">MDGYVRGAGFLYAGVFPSGSFFYEIDNKSHDALHLRLKLNSIFI</sequence>
<dbReference type="Proteomes" id="UP000000935">
    <property type="component" value="Plasmid pBM400"/>
</dbReference>
<gene>
    <name evidence="1" type="ordered locus">BMQ_pBM40031</name>
</gene>